<dbReference type="AlphaFoldDB" id="A0A5B7FFS6"/>
<dbReference type="Gene3D" id="1.10.565.10">
    <property type="entry name" value="Retinoid X Receptor"/>
    <property type="match status" value="1"/>
</dbReference>
<dbReference type="InterPro" id="IPR035500">
    <property type="entry name" value="NHR-like_dom_sf"/>
</dbReference>
<accession>A0A5B7FFS6</accession>
<keyword evidence="5" id="KW-1185">Reference proteome</keyword>
<evidence type="ECO:0000256" key="2">
    <source>
        <dbReference type="ARBA" id="ARBA00023163"/>
    </source>
</evidence>
<keyword evidence="2" id="KW-0804">Transcription</keyword>
<keyword evidence="1" id="KW-0805">Transcription regulation</keyword>
<evidence type="ECO:0000313" key="5">
    <source>
        <dbReference type="Proteomes" id="UP000324222"/>
    </source>
</evidence>
<protein>
    <submittedName>
        <fullName evidence="4">Nuclear hormone receptor HR96</fullName>
    </submittedName>
</protein>
<name>A0A5B7FFS6_PORTR</name>
<gene>
    <name evidence="4" type="primary">Hr96_0</name>
    <name evidence="4" type="ORF">E2C01_037622</name>
</gene>
<evidence type="ECO:0000256" key="3">
    <source>
        <dbReference type="ARBA" id="ARBA00023170"/>
    </source>
</evidence>
<sequence>MSGNKCTVVIHLTAHSGLSRDQQRYGCPSRSIQQDHSKTQDIKLKVLKAAPGNVYEEHKRFILAFDPEWRKDPHIIFLLCAITLFSPRRPHIIHADAILHEQGYVLFCDIVSLTTCVKDAQGTLHVGNHQLHVFIVVFLGRKRRCSEAL</sequence>
<evidence type="ECO:0000256" key="1">
    <source>
        <dbReference type="ARBA" id="ARBA00023015"/>
    </source>
</evidence>
<evidence type="ECO:0000313" key="4">
    <source>
        <dbReference type="EMBL" id="MPC43963.1"/>
    </source>
</evidence>
<proteinExistence type="predicted"/>
<dbReference type="EMBL" id="VSRR010006064">
    <property type="protein sequence ID" value="MPC43963.1"/>
    <property type="molecule type" value="Genomic_DNA"/>
</dbReference>
<comment type="caution">
    <text evidence="4">The sequence shown here is derived from an EMBL/GenBank/DDBJ whole genome shotgun (WGS) entry which is preliminary data.</text>
</comment>
<reference evidence="4 5" key="1">
    <citation type="submission" date="2019-05" db="EMBL/GenBank/DDBJ databases">
        <title>Another draft genome of Portunus trituberculatus and its Hox gene families provides insights of decapod evolution.</title>
        <authorList>
            <person name="Jeong J.-H."/>
            <person name="Song I."/>
            <person name="Kim S."/>
            <person name="Choi T."/>
            <person name="Kim D."/>
            <person name="Ryu S."/>
            <person name="Kim W."/>
        </authorList>
    </citation>
    <scope>NUCLEOTIDE SEQUENCE [LARGE SCALE GENOMIC DNA]</scope>
    <source>
        <tissue evidence="4">Muscle</tissue>
    </source>
</reference>
<dbReference type="OrthoDB" id="6352325at2759"/>
<keyword evidence="3 4" id="KW-0675">Receptor</keyword>
<organism evidence="4 5">
    <name type="scientific">Portunus trituberculatus</name>
    <name type="common">Swimming crab</name>
    <name type="synonym">Neptunus trituberculatus</name>
    <dbReference type="NCBI Taxonomy" id="210409"/>
    <lineage>
        <taxon>Eukaryota</taxon>
        <taxon>Metazoa</taxon>
        <taxon>Ecdysozoa</taxon>
        <taxon>Arthropoda</taxon>
        <taxon>Crustacea</taxon>
        <taxon>Multicrustacea</taxon>
        <taxon>Malacostraca</taxon>
        <taxon>Eumalacostraca</taxon>
        <taxon>Eucarida</taxon>
        <taxon>Decapoda</taxon>
        <taxon>Pleocyemata</taxon>
        <taxon>Brachyura</taxon>
        <taxon>Eubrachyura</taxon>
        <taxon>Portunoidea</taxon>
        <taxon>Portunidae</taxon>
        <taxon>Portuninae</taxon>
        <taxon>Portunus</taxon>
    </lineage>
</organism>
<dbReference type="Proteomes" id="UP000324222">
    <property type="component" value="Unassembled WGS sequence"/>
</dbReference>